<dbReference type="InterPro" id="IPR025708">
    <property type="entry name" value="HSP15"/>
</dbReference>
<dbReference type="GO" id="GO:0003677">
    <property type="term" value="F:DNA binding"/>
    <property type="evidence" value="ECO:0007669"/>
    <property type="project" value="UniProtKB-KW"/>
</dbReference>
<evidence type="ECO:0000259" key="6">
    <source>
        <dbReference type="SMART" id="SM00363"/>
    </source>
</evidence>
<accession>A0A2A2FBX6</accession>
<dbReference type="PROSITE" id="PS50889">
    <property type="entry name" value="S4"/>
    <property type="match status" value="1"/>
</dbReference>
<dbReference type="Pfam" id="PF01479">
    <property type="entry name" value="S4"/>
    <property type="match status" value="1"/>
</dbReference>
<keyword evidence="2 4" id="KW-0694">RNA-binding</keyword>
<reference evidence="7 8" key="1">
    <citation type="submission" date="2017-08" db="EMBL/GenBank/DDBJ databases">
        <title>Halovibrio sewagensis sp. nov., isolated from wastewater of high salinity.</title>
        <authorList>
            <person name="Dong X."/>
            <person name="Zhang G."/>
        </authorList>
    </citation>
    <scope>NUCLEOTIDE SEQUENCE [LARGE SCALE GENOMIC DNA]</scope>
    <source>
        <strain evidence="7 8">YL5-2</strain>
    </source>
</reference>
<keyword evidence="8" id="KW-1185">Reference proteome</keyword>
<dbReference type="Gene3D" id="3.10.290.10">
    <property type="entry name" value="RNA-binding S4 domain"/>
    <property type="match status" value="1"/>
</dbReference>
<dbReference type="AlphaFoldDB" id="A0A2A2FBX6"/>
<dbReference type="GO" id="GO:0034605">
    <property type="term" value="P:cellular response to heat"/>
    <property type="evidence" value="ECO:0007669"/>
    <property type="project" value="InterPro"/>
</dbReference>
<organism evidence="7 8">
    <name type="scientific">Halovibrio salipaludis</name>
    <dbReference type="NCBI Taxonomy" id="2032626"/>
    <lineage>
        <taxon>Bacteria</taxon>
        <taxon>Pseudomonadati</taxon>
        <taxon>Pseudomonadota</taxon>
        <taxon>Gammaproteobacteria</taxon>
        <taxon>Oceanospirillales</taxon>
        <taxon>Halomonadaceae</taxon>
        <taxon>Halovibrio</taxon>
    </lineage>
</organism>
<gene>
    <name evidence="7" type="ORF">CK501_02930</name>
</gene>
<proteinExistence type="inferred from homology"/>
<evidence type="ECO:0000313" key="8">
    <source>
        <dbReference type="Proteomes" id="UP000218896"/>
    </source>
</evidence>
<dbReference type="OrthoDB" id="9797176at2"/>
<dbReference type="GO" id="GO:0043023">
    <property type="term" value="F:ribosomal large subunit binding"/>
    <property type="evidence" value="ECO:0007669"/>
    <property type="project" value="InterPro"/>
</dbReference>
<name>A0A2A2FBX6_9GAMM</name>
<keyword evidence="3 4" id="KW-0238">DNA-binding</keyword>
<comment type="similarity">
    <text evidence="1 4">Belongs to the HSP15 family.</text>
</comment>
<dbReference type="PIRSF" id="PIRSF016821">
    <property type="entry name" value="HSP15"/>
    <property type="match status" value="1"/>
</dbReference>
<evidence type="ECO:0000256" key="5">
    <source>
        <dbReference type="SAM" id="MobiDB-lite"/>
    </source>
</evidence>
<comment type="caution">
    <text evidence="7">The sequence shown here is derived from an EMBL/GenBank/DDBJ whole genome shotgun (WGS) entry which is preliminary data.</text>
</comment>
<dbReference type="SMART" id="SM00363">
    <property type="entry name" value="S4"/>
    <property type="match status" value="1"/>
</dbReference>
<feature type="domain" description="RNA-binding S4" evidence="6">
    <location>
        <begin position="15"/>
        <end position="74"/>
    </location>
</feature>
<feature type="region of interest" description="Disordered" evidence="5">
    <location>
        <begin position="112"/>
        <end position="139"/>
    </location>
</feature>
<dbReference type="Proteomes" id="UP000218896">
    <property type="component" value="Unassembled WGS sequence"/>
</dbReference>
<dbReference type="InterPro" id="IPR002942">
    <property type="entry name" value="S4_RNA-bd"/>
</dbReference>
<evidence type="ECO:0000313" key="7">
    <source>
        <dbReference type="EMBL" id="PAU82119.1"/>
    </source>
</evidence>
<dbReference type="RefSeq" id="WP_095616215.1">
    <property type="nucleotide sequence ID" value="NZ_NSKD01000001.1"/>
</dbReference>
<dbReference type="EMBL" id="NSKD01000001">
    <property type="protein sequence ID" value="PAU82119.1"/>
    <property type="molecule type" value="Genomic_DNA"/>
</dbReference>
<dbReference type="InterPro" id="IPR036986">
    <property type="entry name" value="S4_RNA-bd_sf"/>
</dbReference>
<sequence>MGKKGDQSDSGSARVRLDKWLWAARFFKTRTLAREAIEGGKVRYEGQRPKAGKFVTQGAKVEVHKGSTTFEVIIDELSEKRGSAPQAEMLYTETEASKEKREDNAWRRRMMIAAEHPPARRPNKKQRRELQRVKNQMSH</sequence>
<evidence type="ECO:0000256" key="3">
    <source>
        <dbReference type="ARBA" id="ARBA00023125"/>
    </source>
</evidence>
<dbReference type="CDD" id="cd00165">
    <property type="entry name" value="S4"/>
    <property type="match status" value="1"/>
</dbReference>
<feature type="compositionally biased region" description="Basic and acidic residues" evidence="5">
    <location>
        <begin position="95"/>
        <end position="104"/>
    </location>
</feature>
<evidence type="ECO:0000256" key="2">
    <source>
        <dbReference type="ARBA" id="ARBA00022884"/>
    </source>
</evidence>
<dbReference type="GO" id="GO:0003727">
    <property type="term" value="F:single-stranded RNA binding"/>
    <property type="evidence" value="ECO:0007669"/>
    <property type="project" value="InterPro"/>
</dbReference>
<feature type="region of interest" description="Disordered" evidence="5">
    <location>
        <begin position="85"/>
        <end position="104"/>
    </location>
</feature>
<evidence type="ECO:0000256" key="1">
    <source>
        <dbReference type="ARBA" id="ARBA00008396"/>
    </source>
</evidence>
<dbReference type="SUPFAM" id="SSF55174">
    <property type="entry name" value="Alpha-L RNA-binding motif"/>
    <property type="match status" value="1"/>
</dbReference>
<evidence type="ECO:0000256" key="4">
    <source>
        <dbReference type="PIRNR" id="PIRNR016821"/>
    </source>
</evidence>
<protein>
    <recommendedName>
        <fullName evidence="4">Heat shock protein 15</fullName>
    </recommendedName>
</protein>